<proteinExistence type="inferred from homology"/>
<keyword evidence="5" id="KW-1185">Reference proteome</keyword>
<dbReference type="PANTHER" id="PTHR45964">
    <property type="entry name" value="WSCD FAMILY MEMBER CG9164"/>
    <property type="match status" value="1"/>
</dbReference>
<dbReference type="AlphaFoldDB" id="A0AA41NE26"/>
<dbReference type="InterPro" id="IPR002889">
    <property type="entry name" value="WSC_carb-bd"/>
</dbReference>
<feature type="domain" description="WSC" evidence="3">
    <location>
        <begin position="1"/>
        <end position="72"/>
    </location>
</feature>
<name>A0AA41NE26_SCICA</name>
<evidence type="ECO:0000256" key="1">
    <source>
        <dbReference type="ARBA" id="ARBA00010236"/>
    </source>
</evidence>
<evidence type="ECO:0000259" key="3">
    <source>
        <dbReference type="PROSITE" id="PS51212"/>
    </source>
</evidence>
<protein>
    <submittedName>
        <fullName evidence="4">WSC domain-containing protein 2</fullName>
    </submittedName>
</protein>
<evidence type="ECO:0000256" key="2">
    <source>
        <dbReference type="ARBA" id="ARBA00022737"/>
    </source>
</evidence>
<sequence length="254" mass="28856">MPNVSVDKRVDLCTEKEYLLPALTGTPCHCGFPTTQFLLHQREEEQLCMQKCRVEELESCGTPSHCRGPDADNCCTDRSFLPAKSRQLIALASFPGTSNTWAHHLIELATGFYTGSYYFNGSLYNKVARGNRSESIPWLSHHLTLLSQIEGSFRIIDAKDPKWINLMSPFQVTGVRAQLAPWWATHTLDWLQLGKKVLVVHFKDLQQDLFVQLGRMVCLLGVAMRQDQLLISAYIKMVDVALQRRNLTGVRNNY</sequence>
<evidence type="ECO:0000313" key="4">
    <source>
        <dbReference type="EMBL" id="MBZ3888342.1"/>
    </source>
</evidence>
<comment type="caution">
    <text evidence="4">The sequence shown here is derived from an EMBL/GenBank/DDBJ whole genome shotgun (WGS) entry which is preliminary data.</text>
</comment>
<dbReference type="PROSITE" id="PS51212">
    <property type="entry name" value="WSC"/>
    <property type="match status" value="1"/>
</dbReference>
<keyword evidence="2" id="KW-0677">Repeat</keyword>
<dbReference type="PANTHER" id="PTHR45964:SF7">
    <property type="entry name" value="SIALATE:O-SULFOTRANSFERASE 2"/>
    <property type="match status" value="1"/>
</dbReference>
<organism evidence="4 5">
    <name type="scientific">Sciurus carolinensis</name>
    <name type="common">Eastern gray squirrel</name>
    <dbReference type="NCBI Taxonomy" id="30640"/>
    <lineage>
        <taxon>Eukaryota</taxon>
        <taxon>Metazoa</taxon>
        <taxon>Chordata</taxon>
        <taxon>Craniata</taxon>
        <taxon>Vertebrata</taxon>
        <taxon>Euteleostomi</taxon>
        <taxon>Mammalia</taxon>
        <taxon>Eutheria</taxon>
        <taxon>Euarchontoglires</taxon>
        <taxon>Glires</taxon>
        <taxon>Rodentia</taxon>
        <taxon>Sciuromorpha</taxon>
        <taxon>Sciuridae</taxon>
        <taxon>Sciurinae</taxon>
        <taxon>Sciurini</taxon>
        <taxon>Sciurus</taxon>
    </lineage>
</organism>
<evidence type="ECO:0000313" key="5">
    <source>
        <dbReference type="Proteomes" id="UP001166674"/>
    </source>
</evidence>
<dbReference type="InterPro" id="IPR027417">
    <property type="entry name" value="P-loop_NTPase"/>
</dbReference>
<dbReference type="EMBL" id="JAATJV010422759">
    <property type="protein sequence ID" value="MBZ3888342.1"/>
    <property type="molecule type" value="Genomic_DNA"/>
</dbReference>
<dbReference type="Proteomes" id="UP001166674">
    <property type="component" value="Unassembled WGS sequence"/>
</dbReference>
<comment type="similarity">
    <text evidence="1">Belongs to the WSCD family.</text>
</comment>
<reference evidence="4" key="1">
    <citation type="submission" date="2020-03" db="EMBL/GenBank/DDBJ databases">
        <title>Studies in the Genomics of Life Span.</title>
        <authorList>
            <person name="Glass D."/>
        </authorList>
    </citation>
    <scope>NUCLEOTIDE SEQUENCE</scope>
    <source>
        <strain evidence="4">SUZIE</strain>
        <tissue evidence="4">Muscle</tissue>
    </source>
</reference>
<gene>
    <name evidence="4" type="ORF">SUZIE_197475</name>
</gene>
<dbReference type="InterPro" id="IPR051589">
    <property type="entry name" value="Sialate-O-sulfotransferase"/>
</dbReference>
<accession>A0AA41NE26</accession>
<dbReference type="SUPFAM" id="SSF52540">
    <property type="entry name" value="P-loop containing nucleoside triphosphate hydrolases"/>
    <property type="match status" value="1"/>
</dbReference>
<dbReference type="Gene3D" id="3.40.50.300">
    <property type="entry name" value="P-loop containing nucleotide triphosphate hydrolases"/>
    <property type="match status" value="1"/>
</dbReference>